<dbReference type="GO" id="GO:0016788">
    <property type="term" value="F:hydrolase activity, acting on ester bonds"/>
    <property type="evidence" value="ECO:0007669"/>
    <property type="project" value="UniProtKB-ARBA"/>
</dbReference>
<keyword evidence="1" id="KW-0963">Cytoplasm</keyword>
<evidence type="ECO:0000313" key="4">
    <source>
        <dbReference type="Proteomes" id="UP000279799"/>
    </source>
</evidence>
<evidence type="ECO:0000256" key="1">
    <source>
        <dbReference type="ARBA" id="ARBA00022490"/>
    </source>
</evidence>
<evidence type="ECO:0000313" key="3">
    <source>
        <dbReference type="EMBL" id="VEJ09830.1"/>
    </source>
</evidence>
<dbReference type="OrthoDB" id="9805604at2"/>
<dbReference type="InterPro" id="IPR050793">
    <property type="entry name" value="CMP-NeuNAc_synthase"/>
</dbReference>
<organism evidence="3 4">
    <name type="scientific">Actinobacillus delphinicola</name>
    <dbReference type="NCBI Taxonomy" id="51161"/>
    <lineage>
        <taxon>Bacteria</taxon>
        <taxon>Pseudomonadati</taxon>
        <taxon>Pseudomonadota</taxon>
        <taxon>Gammaproteobacteria</taxon>
        <taxon>Pasteurellales</taxon>
        <taxon>Pasteurellaceae</taxon>
        <taxon>Actinobacillus</taxon>
    </lineage>
</organism>
<dbReference type="Pfam" id="PF13472">
    <property type="entry name" value="Lipase_GDSL_2"/>
    <property type="match status" value="1"/>
</dbReference>
<dbReference type="Gene3D" id="3.90.550.10">
    <property type="entry name" value="Spore Coat Polysaccharide Biosynthesis Protein SpsA, Chain A"/>
    <property type="match status" value="1"/>
</dbReference>
<evidence type="ECO:0000259" key="2">
    <source>
        <dbReference type="Pfam" id="PF13472"/>
    </source>
</evidence>
<dbReference type="AlphaFoldDB" id="A0A448TV79"/>
<protein>
    <submittedName>
        <fullName evidence="3">N-acylneuraminate cytidylyltransferase</fullName>
        <ecNumber evidence="3">2.7.7.43</ecNumber>
    </submittedName>
</protein>
<sequence>MKKIAIIPARSGSKGLPNKNILLLGDKPLMAYTIEAALESKCFDKVIVSTDSLEYKYIAEQYGAEVILRNEYLSNDEATSFMVIKDVLEKVDNYDYFVLLQPTSPFRNKEHIKECIKIFENKYEKYNFLVSMEEVTKSSKLIQEIDADMTLKNYEIDFSNYRRQQYKEYVPNGAIFIGKVKNYLEQKHFFSADSIAYFMSKEDSVDIDDQIDFELAITLMARKNKKEIILKNVLEQIKRKEFLFKNPKEITLIGHSIIDRWDIHTLRGNLVNNLGISGITTQYYIKYILENNKINMFGNYIYIMLGINDFLDKKQLDDDIINNIEDLIYKIRNINKKSEIFFLEILSVYHRVDKDKERIIELNKKIKNRMKKINVKFVELNKYMSDEFNNLNYIYTDDGLHLNINGYLKLENILNKEK</sequence>
<dbReference type="Proteomes" id="UP000279799">
    <property type="component" value="Chromosome"/>
</dbReference>
<dbReference type="EMBL" id="LR134510">
    <property type="protein sequence ID" value="VEJ09830.1"/>
    <property type="molecule type" value="Genomic_DNA"/>
</dbReference>
<dbReference type="PANTHER" id="PTHR21485">
    <property type="entry name" value="HAD SUPERFAMILY MEMBERS CMAS AND KDSC"/>
    <property type="match status" value="1"/>
</dbReference>
<keyword evidence="4" id="KW-1185">Reference proteome</keyword>
<dbReference type="InterPro" id="IPR036514">
    <property type="entry name" value="SGNH_hydro_sf"/>
</dbReference>
<accession>A0A448TV79</accession>
<feature type="domain" description="SGNH hydrolase-type esterase" evidence="2">
    <location>
        <begin position="268"/>
        <end position="407"/>
    </location>
</feature>
<dbReference type="Pfam" id="PF02348">
    <property type="entry name" value="CTP_transf_3"/>
    <property type="match status" value="1"/>
</dbReference>
<dbReference type="InterPro" id="IPR003329">
    <property type="entry name" value="Cytidylyl_trans"/>
</dbReference>
<dbReference type="RefSeq" id="WP_126600082.1">
    <property type="nucleotide sequence ID" value="NZ_LR134510.1"/>
</dbReference>
<proteinExistence type="predicted"/>
<keyword evidence="3" id="KW-0548">Nucleotidyltransferase</keyword>
<dbReference type="KEGG" id="adp:NCTC12871_01317"/>
<gene>
    <name evidence="3" type="primary">neuA</name>
    <name evidence="3" type="ORF">NCTC12871_01317</name>
</gene>
<dbReference type="InterPro" id="IPR013830">
    <property type="entry name" value="SGNH_hydro"/>
</dbReference>
<dbReference type="CDD" id="cd02513">
    <property type="entry name" value="CMP-NeuAc_Synthase"/>
    <property type="match status" value="1"/>
</dbReference>
<reference evidence="3 4" key="1">
    <citation type="submission" date="2018-12" db="EMBL/GenBank/DDBJ databases">
        <authorList>
            <consortium name="Pathogen Informatics"/>
        </authorList>
    </citation>
    <scope>NUCLEOTIDE SEQUENCE [LARGE SCALE GENOMIC DNA]</scope>
    <source>
        <strain evidence="3 4">NCTC12871</strain>
    </source>
</reference>
<dbReference type="GO" id="GO:0008781">
    <property type="term" value="F:N-acylneuraminate cytidylyltransferase activity"/>
    <property type="evidence" value="ECO:0007669"/>
    <property type="project" value="UniProtKB-EC"/>
</dbReference>
<dbReference type="SUPFAM" id="SSF52266">
    <property type="entry name" value="SGNH hydrolase"/>
    <property type="match status" value="1"/>
</dbReference>
<dbReference type="EC" id="2.7.7.43" evidence="3"/>
<keyword evidence="3" id="KW-0808">Transferase</keyword>
<dbReference type="InterPro" id="IPR029044">
    <property type="entry name" value="Nucleotide-diphossugar_trans"/>
</dbReference>
<dbReference type="SUPFAM" id="SSF53448">
    <property type="entry name" value="Nucleotide-diphospho-sugar transferases"/>
    <property type="match status" value="1"/>
</dbReference>
<dbReference type="PANTHER" id="PTHR21485:SF6">
    <property type="entry name" value="N-ACYLNEURAMINATE CYTIDYLYLTRANSFERASE-RELATED"/>
    <property type="match status" value="1"/>
</dbReference>
<name>A0A448TV79_9PAST</name>
<dbReference type="Gene3D" id="3.40.50.1110">
    <property type="entry name" value="SGNH hydrolase"/>
    <property type="match status" value="1"/>
</dbReference>